<gene>
    <name evidence="1" type="ORF">C666_17190</name>
</gene>
<dbReference type="STRING" id="1123367.GCA_000621305_01284"/>
<evidence type="ECO:0000313" key="2">
    <source>
        <dbReference type="Proteomes" id="UP000013232"/>
    </source>
</evidence>
<dbReference type="Proteomes" id="UP000013232">
    <property type="component" value="Unassembled WGS sequence"/>
</dbReference>
<evidence type="ECO:0000313" key="1">
    <source>
        <dbReference type="EMBL" id="ENO84508.1"/>
    </source>
</evidence>
<comment type="caution">
    <text evidence="1">The sequence shown here is derived from an EMBL/GenBank/DDBJ whole genome shotgun (WGS) entry which is preliminary data.</text>
</comment>
<organism evidence="1 2">
    <name type="scientific">Thauera linaloolentis (strain DSM 12138 / JCM 21573 / CCUG 41526 / CIP 105981 / IAM 15112 / NBRC 102519 / 47Lol)</name>
    <dbReference type="NCBI Taxonomy" id="1123367"/>
    <lineage>
        <taxon>Bacteria</taxon>
        <taxon>Pseudomonadati</taxon>
        <taxon>Pseudomonadota</taxon>
        <taxon>Betaproteobacteria</taxon>
        <taxon>Rhodocyclales</taxon>
        <taxon>Zoogloeaceae</taxon>
        <taxon>Thauera</taxon>
    </lineage>
</organism>
<dbReference type="EMBL" id="AMXE01000104">
    <property type="protein sequence ID" value="ENO84508.1"/>
    <property type="molecule type" value="Genomic_DNA"/>
</dbReference>
<reference evidence="1 2" key="1">
    <citation type="submission" date="2012-09" db="EMBL/GenBank/DDBJ databases">
        <title>Draft Genome Sequences of 6 Strains from Genus Thauera.</title>
        <authorList>
            <person name="Liu B."/>
            <person name="Shapleigh J.P."/>
            <person name="Frostegard A.H."/>
        </authorList>
    </citation>
    <scope>NUCLEOTIDE SEQUENCE [LARGE SCALE GENOMIC DNA]</scope>
    <source>
        <strain evidence="2">47Lol / DSM 12138</strain>
    </source>
</reference>
<sequence>MAPILAVIEAELHVPGDDWGDAVVASGGFRYLLAREFRRQQPALALLYDLEFVALGVRRGSVIFDWKILVRLKRRAASALAEPATAVALASVLALPGAVNESITLWERLFPPVQQQLEADLPHTPPVLTVIAIRAPDGRDVFSARGGEFDLGDA</sequence>
<proteinExistence type="predicted"/>
<keyword evidence="2" id="KW-1185">Reference proteome</keyword>
<protein>
    <submittedName>
        <fullName evidence="1">Uncharacterized protein</fullName>
    </submittedName>
</protein>
<name>N6YQK8_THAL4</name>
<dbReference type="AlphaFoldDB" id="N6YQK8"/>
<accession>N6YQK8</accession>